<protein>
    <submittedName>
        <fullName evidence="2">Uncharacterized protein</fullName>
    </submittedName>
</protein>
<dbReference type="AlphaFoldDB" id="A0A9P3LMH8"/>
<gene>
    <name evidence="2" type="ORF">PsYK624_159850</name>
</gene>
<proteinExistence type="predicted"/>
<keyword evidence="3" id="KW-1185">Reference proteome</keyword>
<sequence>MRHEWDVSLLFDPDDESHNDSSFEGWDQLVPNFDDDDFADIDDDDFAFDEPDGDRAGGESRSGTRNALAGDGLLLWRPDEHGAQRVDPEPESLLDVLAARYGVRVDLPYVPVDREDGERLLREPTVLRMLAHMTAAGVFNGPELPAICDFVTGISDGSPAPQLSDLSKENHRYQALKHNAGAYIAAKFGGTYVMKTADGGRRRGWLLTVCSATTALETVRRGWDPDQDGTVEEMIRRGIAFSTLARSSRPPSSAGAPAIPNRAEGGWSGLGYREPDYRPTPLDYGLYERQRRAVLGRLHGRAALMRGGIVWRLAYEDVDLQRVLLGPSDSSQKHVQLLGDVAHEDDTLSEEELFAICGVYRIYANDKDRSASDSSWWPKDSTWRESGMDVGYWTRQNEEWFVTRRNLLEDAVRTGDTAALKLRTAQQWRKALRYEAKRSRNFHAEIEALAEAVICQ</sequence>
<feature type="region of interest" description="Disordered" evidence="1">
    <location>
        <begin position="1"/>
        <end position="66"/>
    </location>
</feature>
<dbReference type="Proteomes" id="UP000703269">
    <property type="component" value="Unassembled WGS sequence"/>
</dbReference>
<evidence type="ECO:0000313" key="3">
    <source>
        <dbReference type="Proteomes" id="UP000703269"/>
    </source>
</evidence>
<dbReference type="OrthoDB" id="2658589at2759"/>
<evidence type="ECO:0000313" key="2">
    <source>
        <dbReference type="EMBL" id="GJE99714.1"/>
    </source>
</evidence>
<reference evidence="2 3" key="1">
    <citation type="submission" date="2021-08" db="EMBL/GenBank/DDBJ databases">
        <title>Draft Genome Sequence of Phanerochaete sordida strain YK-624.</title>
        <authorList>
            <person name="Mori T."/>
            <person name="Dohra H."/>
            <person name="Suzuki T."/>
            <person name="Kawagishi H."/>
            <person name="Hirai H."/>
        </authorList>
    </citation>
    <scope>NUCLEOTIDE SEQUENCE [LARGE SCALE GENOMIC DNA]</scope>
    <source>
        <strain evidence="2 3">YK-624</strain>
    </source>
</reference>
<dbReference type="EMBL" id="BPQB01000117">
    <property type="protein sequence ID" value="GJE99714.1"/>
    <property type="molecule type" value="Genomic_DNA"/>
</dbReference>
<accession>A0A9P3LMH8</accession>
<name>A0A9P3LMH8_9APHY</name>
<organism evidence="2 3">
    <name type="scientific">Phanerochaete sordida</name>
    <dbReference type="NCBI Taxonomy" id="48140"/>
    <lineage>
        <taxon>Eukaryota</taxon>
        <taxon>Fungi</taxon>
        <taxon>Dikarya</taxon>
        <taxon>Basidiomycota</taxon>
        <taxon>Agaricomycotina</taxon>
        <taxon>Agaricomycetes</taxon>
        <taxon>Polyporales</taxon>
        <taxon>Phanerochaetaceae</taxon>
        <taxon>Phanerochaete</taxon>
    </lineage>
</organism>
<comment type="caution">
    <text evidence="2">The sequence shown here is derived from an EMBL/GenBank/DDBJ whole genome shotgun (WGS) entry which is preliminary data.</text>
</comment>
<evidence type="ECO:0000256" key="1">
    <source>
        <dbReference type="SAM" id="MobiDB-lite"/>
    </source>
</evidence>
<feature type="compositionally biased region" description="Acidic residues" evidence="1">
    <location>
        <begin position="33"/>
        <end position="52"/>
    </location>
</feature>